<dbReference type="PANTHER" id="PTHR11783">
    <property type="entry name" value="SULFOTRANSFERASE SULT"/>
    <property type="match status" value="1"/>
</dbReference>
<dbReference type="EMBL" id="UOEH01000333">
    <property type="protein sequence ID" value="VAW01278.1"/>
    <property type="molecule type" value="Genomic_DNA"/>
</dbReference>
<comment type="similarity">
    <text evidence="1">Belongs to the sulfotransferase 1 family.</text>
</comment>
<protein>
    <submittedName>
        <fullName evidence="4">Sulfotransferase</fullName>
    </submittedName>
</protein>
<evidence type="ECO:0000256" key="1">
    <source>
        <dbReference type="ARBA" id="ARBA00005771"/>
    </source>
</evidence>
<gene>
    <name evidence="4" type="ORF">MNBD_ALPHA05-737</name>
</gene>
<dbReference type="InterPro" id="IPR027417">
    <property type="entry name" value="P-loop_NTPase"/>
</dbReference>
<feature type="domain" description="Sulfotransferase" evidence="3">
    <location>
        <begin position="29"/>
        <end position="285"/>
    </location>
</feature>
<evidence type="ECO:0000259" key="3">
    <source>
        <dbReference type="Pfam" id="PF00685"/>
    </source>
</evidence>
<dbReference type="GO" id="GO:0008146">
    <property type="term" value="F:sulfotransferase activity"/>
    <property type="evidence" value="ECO:0007669"/>
    <property type="project" value="InterPro"/>
</dbReference>
<dbReference type="Pfam" id="PF00685">
    <property type="entry name" value="Sulfotransfer_1"/>
    <property type="match status" value="1"/>
</dbReference>
<reference evidence="4" key="1">
    <citation type="submission" date="2018-06" db="EMBL/GenBank/DDBJ databases">
        <authorList>
            <person name="Zhirakovskaya E."/>
        </authorList>
    </citation>
    <scope>NUCLEOTIDE SEQUENCE</scope>
</reference>
<keyword evidence="2 4" id="KW-0808">Transferase</keyword>
<organism evidence="4">
    <name type="scientific">hydrothermal vent metagenome</name>
    <dbReference type="NCBI Taxonomy" id="652676"/>
    <lineage>
        <taxon>unclassified sequences</taxon>
        <taxon>metagenomes</taxon>
        <taxon>ecological metagenomes</taxon>
    </lineage>
</organism>
<accession>A0A3B0S8D8</accession>
<dbReference type="SUPFAM" id="SSF52540">
    <property type="entry name" value="P-loop containing nucleoside triphosphate hydrolases"/>
    <property type="match status" value="1"/>
</dbReference>
<dbReference type="AlphaFoldDB" id="A0A3B0S8D8"/>
<sequence>MTTPLPQKTREIHNNHMDSTIWNDFQFRDDDIVIATWAKSGTTWMQQIVSQLIFKGEEGLNVSEMSPWLDLRIPPAPVKLEALEAQSHRRFIKTHLPVDALVFNPAVKYLYIGRDGRDAIWSMHNHMINMTPEVMEALNTTPNLVGPPVAPPPEDPRQFVVEWLNEDGFPGWSLWENVRTWWAVRDLPNVMLIHFNDLKADMPGEMRRIAKFLDIDVAQETWPAIIEHCSFEYMKANADKVVPLGGAPWKGGAKTFINKGSNGRWRDALTTEDIAAYEARVRKELEPECAQWLESGGRV</sequence>
<proteinExistence type="inferred from homology"/>
<dbReference type="Gene3D" id="3.40.50.300">
    <property type="entry name" value="P-loop containing nucleotide triphosphate hydrolases"/>
    <property type="match status" value="1"/>
</dbReference>
<name>A0A3B0S8D8_9ZZZZ</name>
<dbReference type="InterPro" id="IPR000863">
    <property type="entry name" value="Sulfotransferase_dom"/>
</dbReference>
<evidence type="ECO:0000256" key="2">
    <source>
        <dbReference type="ARBA" id="ARBA00022679"/>
    </source>
</evidence>
<evidence type="ECO:0000313" key="4">
    <source>
        <dbReference type="EMBL" id="VAW01278.1"/>
    </source>
</evidence>